<sequence>MCEIKAIVDKIHLHPNQTLIV</sequence>
<protein>
    <submittedName>
        <fullName evidence="1">Uncharacterized protein</fullName>
    </submittedName>
</protein>
<organism evidence="1">
    <name type="scientific">marine sediment metagenome</name>
    <dbReference type="NCBI Taxonomy" id="412755"/>
    <lineage>
        <taxon>unclassified sequences</taxon>
        <taxon>metagenomes</taxon>
        <taxon>ecological metagenomes</taxon>
    </lineage>
</organism>
<reference evidence="1" key="1">
    <citation type="journal article" date="2015" name="Nature">
        <title>Complex archaea that bridge the gap between prokaryotes and eukaryotes.</title>
        <authorList>
            <person name="Spang A."/>
            <person name="Saw J.H."/>
            <person name="Jorgensen S.L."/>
            <person name="Zaremba-Niedzwiedzka K."/>
            <person name="Martijn J."/>
            <person name="Lind A.E."/>
            <person name="van Eijk R."/>
            <person name="Schleper C."/>
            <person name="Guy L."/>
            <person name="Ettema T.J."/>
        </authorList>
    </citation>
    <scope>NUCLEOTIDE SEQUENCE</scope>
</reference>
<comment type="caution">
    <text evidence="1">The sequence shown here is derived from an EMBL/GenBank/DDBJ whole genome shotgun (WGS) entry which is preliminary data.</text>
</comment>
<dbReference type="EMBL" id="LAZR01047701">
    <property type="protein sequence ID" value="KKK93610.1"/>
    <property type="molecule type" value="Genomic_DNA"/>
</dbReference>
<gene>
    <name evidence="1" type="ORF">LCGC14_2691210</name>
</gene>
<name>A0A0F9A5Z0_9ZZZZ</name>
<dbReference type="AlphaFoldDB" id="A0A0F9A5Z0"/>
<accession>A0A0F9A5Z0</accession>
<proteinExistence type="predicted"/>
<evidence type="ECO:0000313" key="1">
    <source>
        <dbReference type="EMBL" id="KKK93610.1"/>
    </source>
</evidence>
<feature type="non-terminal residue" evidence="1">
    <location>
        <position position="21"/>
    </location>
</feature>